<dbReference type="InterPro" id="IPR036415">
    <property type="entry name" value="Lamin_tail_dom_sf"/>
</dbReference>
<sequence>MSHRRIAAILAVVGLVVLSGCVGGLGGSDTQGPSNATNPDGEVEVHVLNVGQGSSTLIVGPEGDTTLIDSGDWTDDGEDVIAYLEAQGISRIDHLLTSHPDADHIGGHAAVIEHFETERDGIGAVYDPGITSTSATYDSYLDAIEEHDVPLYESRAGDSLNMSGVTVQLLAPPEPYLAGGDRNENSLVVHVQFGASSFLLPGDGEAASEQYLQATYGDDLNSTILAAGHHGSYSSTSEAFLETVSPKAVVISSGYDSQYGHPHEEVLTRLADRSIPTVWTATHGTIVLTSNGSAVTVGTQYDAPTSGTELRAGDPAEPGTTTGITERFIIPAGGTATPLAPAEDGDTSAGSGDDDTDTNGSIASGALAVADINADADGNDNENLNGEYVAFENTGESSLDLSGWEVADEAGTTYTVPNGVTVDPGDQITLYTGSGTDSDSELYWGQSRAVWNNGGDTIIVRDDTDTLVIEEAY</sequence>
<protein>
    <submittedName>
        <fullName evidence="3">Competence protein ComEC</fullName>
    </submittedName>
</protein>
<dbReference type="Gene3D" id="2.60.40.1260">
    <property type="entry name" value="Lamin Tail domain"/>
    <property type="match status" value="1"/>
</dbReference>
<name>A0A285P0J3_NATPI</name>
<dbReference type="SUPFAM" id="SSF74853">
    <property type="entry name" value="Lamin A/C globular tail domain"/>
    <property type="match status" value="1"/>
</dbReference>
<gene>
    <name evidence="3" type="ORF">SAMN06269185_2435</name>
</gene>
<accession>A0A285P0J3</accession>
<feature type="region of interest" description="Disordered" evidence="1">
    <location>
        <begin position="334"/>
        <end position="361"/>
    </location>
</feature>
<dbReference type="PANTHER" id="PTHR30619:SF1">
    <property type="entry name" value="RECOMBINATION PROTEIN 2"/>
    <property type="match status" value="1"/>
</dbReference>
<dbReference type="SUPFAM" id="SSF56281">
    <property type="entry name" value="Metallo-hydrolase/oxidoreductase"/>
    <property type="match status" value="1"/>
</dbReference>
<dbReference type="Proteomes" id="UP000219453">
    <property type="component" value="Unassembled WGS sequence"/>
</dbReference>
<dbReference type="InterPro" id="IPR052159">
    <property type="entry name" value="Competence_DNA_uptake"/>
</dbReference>
<dbReference type="EMBL" id="OBEJ01000003">
    <property type="protein sequence ID" value="SNZ15252.1"/>
    <property type="molecule type" value="Genomic_DNA"/>
</dbReference>
<dbReference type="InterPro" id="IPR036866">
    <property type="entry name" value="RibonucZ/Hydroxyglut_hydro"/>
</dbReference>
<feature type="domain" description="LTD" evidence="2">
    <location>
        <begin position="355"/>
        <end position="473"/>
    </location>
</feature>
<dbReference type="SMART" id="SM00849">
    <property type="entry name" value="Lactamase_B"/>
    <property type="match status" value="1"/>
</dbReference>
<dbReference type="RefSeq" id="WP_097009352.1">
    <property type="nucleotide sequence ID" value="NZ_OBEJ01000003.1"/>
</dbReference>
<dbReference type="PANTHER" id="PTHR30619">
    <property type="entry name" value="DNA INTERNALIZATION/COMPETENCE PROTEIN COMEC/REC2"/>
    <property type="match status" value="1"/>
</dbReference>
<dbReference type="Gene3D" id="3.60.15.10">
    <property type="entry name" value="Ribonuclease Z/Hydroxyacylglutathione hydrolase-like"/>
    <property type="match status" value="1"/>
</dbReference>
<proteinExistence type="predicted"/>
<dbReference type="AlphaFoldDB" id="A0A285P0J3"/>
<feature type="compositionally biased region" description="Low complexity" evidence="1">
    <location>
        <begin position="334"/>
        <end position="351"/>
    </location>
</feature>
<organism evidence="3 4">
    <name type="scientific">Natronoarchaeum philippinense</name>
    <dbReference type="NCBI Taxonomy" id="558529"/>
    <lineage>
        <taxon>Archaea</taxon>
        <taxon>Methanobacteriati</taxon>
        <taxon>Methanobacteriota</taxon>
        <taxon>Stenosarchaea group</taxon>
        <taxon>Halobacteria</taxon>
        <taxon>Halobacteriales</taxon>
        <taxon>Natronoarchaeaceae</taxon>
    </lineage>
</organism>
<evidence type="ECO:0000256" key="1">
    <source>
        <dbReference type="SAM" id="MobiDB-lite"/>
    </source>
</evidence>
<dbReference type="InterPro" id="IPR001279">
    <property type="entry name" value="Metallo-B-lactamas"/>
</dbReference>
<dbReference type="OrthoDB" id="3327at2157"/>
<evidence type="ECO:0000313" key="3">
    <source>
        <dbReference type="EMBL" id="SNZ15252.1"/>
    </source>
</evidence>
<dbReference type="Pfam" id="PF00932">
    <property type="entry name" value="LTD"/>
    <property type="match status" value="1"/>
</dbReference>
<dbReference type="InterPro" id="IPR035681">
    <property type="entry name" value="ComA-like_MBL"/>
</dbReference>
<evidence type="ECO:0000313" key="4">
    <source>
        <dbReference type="Proteomes" id="UP000219453"/>
    </source>
</evidence>
<dbReference type="InterPro" id="IPR001322">
    <property type="entry name" value="Lamin_tail_dom"/>
</dbReference>
<dbReference type="PROSITE" id="PS51841">
    <property type="entry name" value="LTD"/>
    <property type="match status" value="1"/>
</dbReference>
<reference evidence="3 4" key="1">
    <citation type="submission" date="2017-09" db="EMBL/GenBank/DDBJ databases">
        <authorList>
            <person name="Ehlers B."/>
            <person name="Leendertz F.H."/>
        </authorList>
    </citation>
    <scope>NUCLEOTIDE SEQUENCE [LARGE SCALE GENOMIC DNA]</scope>
    <source>
        <strain evidence="3 4">DSM 27208</strain>
    </source>
</reference>
<keyword evidence="4" id="KW-1185">Reference proteome</keyword>
<dbReference type="CDD" id="cd07731">
    <property type="entry name" value="ComA-like_MBL-fold"/>
    <property type="match status" value="1"/>
</dbReference>
<evidence type="ECO:0000259" key="2">
    <source>
        <dbReference type="PROSITE" id="PS51841"/>
    </source>
</evidence>
<dbReference type="Pfam" id="PF00753">
    <property type="entry name" value="Lactamase_B"/>
    <property type="match status" value="1"/>
</dbReference>
<dbReference type="PROSITE" id="PS51257">
    <property type="entry name" value="PROKAR_LIPOPROTEIN"/>
    <property type="match status" value="1"/>
</dbReference>